<dbReference type="EMBL" id="JBEAFC010000011">
    <property type="protein sequence ID" value="KAL1537011.1"/>
    <property type="molecule type" value="Genomic_DNA"/>
</dbReference>
<dbReference type="InterPro" id="IPR003340">
    <property type="entry name" value="B3_DNA-bd"/>
</dbReference>
<organism evidence="7 8">
    <name type="scientific">Salvia divinorum</name>
    <name type="common">Maria pastora</name>
    <name type="synonym">Diviner's sage</name>
    <dbReference type="NCBI Taxonomy" id="28513"/>
    <lineage>
        <taxon>Eukaryota</taxon>
        <taxon>Viridiplantae</taxon>
        <taxon>Streptophyta</taxon>
        <taxon>Embryophyta</taxon>
        <taxon>Tracheophyta</taxon>
        <taxon>Spermatophyta</taxon>
        <taxon>Magnoliopsida</taxon>
        <taxon>eudicotyledons</taxon>
        <taxon>Gunneridae</taxon>
        <taxon>Pentapetalae</taxon>
        <taxon>asterids</taxon>
        <taxon>lamiids</taxon>
        <taxon>Lamiales</taxon>
        <taxon>Lamiaceae</taxon>
        <taxon>Nepetoideae</taxon>
        <taxon>Mentheae</taxon>
        <taxon>Salviinae</taxon>
        <taxon>Salvia</taxon>
        <taxon>Salvia subgen. Calosphace</taxon>
    </lineage>
</organism>
<evidence type="ECO:0000256" key="3">
    <source>
        <dbReference type="ARBA" id="ARBA00023125"/>
    </source>
</evidence>
<dbReference type="GO" id="GO:0003677">
    <property type="term" value="F:DNA binding"/>
    <property type="evidence" value="ECO:0007669"/>
    <property type="project" value="UniProtKB-KW"/>
</dbReference>
<keyword evidence="5" id="KW-0539">Nucleus</keyword>
<dbReference type="PANTHER" id="PTHR31920:SF148">
    <property type="entry name" value="B3 DOMAIN-CONTAINING PROTEIN OS03G0621600"/>
    <property type="match status" value="1"/>
</dbReference>
<evidence type="ECO:0000313" key="7">
    <source>
        <dbReference type="EMBL" id="KAL1537011.1"/>
    </source>
</evidence>
<sequence>MKRSNASDDLPEFFKVYTSALSSKLMRIPPDFITKFAGNIPTMCTLERPQIASWQVDVCKVDDCWFFRKGWPNFVEDNSLQNADFLTFCYLGKSLFYVQIFSPNGCEKRGQSAGINVPKQVHPRQVEDINKNPNFKTVLTKGYMNKKVVRMPRKFWNAHMKKHERTGLDVTLCVENQEWNVGVRKCHDSILIQKGWPKFVRDNNLKAGTSITFQLTDANHLAFIVTFCRLN</sequence>
<dbReference type="AlphaFoldDB" id="A0ABD1G1Q9"/>
<dbReference type="PROSITE" id="PS50863">
    <property type="entry name" value="B3"/>
    <property type="match status" value="2"/>
</dbReference>
<protein>
    <submittedName>
        <fullName evidence="7">B3 domain-containing protein</fullName>
    </submittedName>
</protein>
<dbReference type="InterPro" id="IPR015300">
    <property type="entry name" value="DNA-bd_pseudobarrel_sf"/>
</dbReference>
<evidence type="ECO:0000256" key="2">
    <source>
        <dbReference type="ARBA" id="ARBA00023015"/>
    </source>
</evidence>
<proteinExistence type="predicted"/>
<dbReference type="Pfam" id="PF02362">
    <property type="entry name" value="B3"/>
    <property type="match status" value="2"/>
</dbReference>
<dbReference type="GO" id="GO:0005634">
    <property type="term" value="C:nucleus"/>
    <property type="evidence" value="ECO:0007669"/>
    <property type="project" value="UniProtKB-SubCell"/>
</dbReference>
<dbReference type="SUPFAM" id="SSF101936">
    <property type="entry name" value="DNA-binding pseudobarrel domain"/>
    <property type="match status" value="2"/>
</dbReference>
<dbReference type="InterPro" id="IPR050655">
    <property type="entry name" value="Plant_B3_domain"/>
</dbReference>
<feature type="domain" description="TF-B3" evidence="6">
    <location>
        <begin position="11"/>
        <end position="104"/>
    </location>
</feature>
<keyword evidence="4" id="KW-0804">Transcription</keyword>
<evidence type="ECO:0000256" key="5">
    <source>
        <dbReference type="ARBA" id="ARBA00023242"/>
    </source>
</evidence>
<evidence type="ECO:0000256" key="4">
    <source>
        <dbReference type="ARBA" id="ARBA00023163"/>
    </source>
</evidence>
<feature type="domain" description="TF-B3" evidence="6">
    <location>
        <begin position="134"/>
        <end position="231"/>
    </location>
</feature>
<comment type="caution">
    <text evidence="7">The sequence shown here is derived from an EMBL/GenBank/DDBJ whole genome shotgun (WGS) entry which is preliminary data.</text>
</comment>
<name>A0ABD1G1Q9_SALDI</name>
<dbReference type="Proteomes" id="UP001567538">
    <property type="component" value="Unassembled WGS sequence"/>
</dbReference>
<keyword evidence="3" id="KW-0238">DNA-binding</keyword>
<comment type="subcellular location">
    <subcellularLocation>
        <location evidence="1">Nucleus</location>
    </subcellularLocation>
</comment>
<gene>
    <name evidence="7" type="ORF">AAHA92_29573</name>
</gene>
<evidence type="ECO:0000256" key="1">
    <source>
        <dbReference type="ARBA" id="ARBA00004123"/>
    </source>
</evidence>
<evidence type="ECO:0000259" key="6">
    <source>
        <dbReference type="PROSITE" id="PS50863"/>
    </source>
</evidence>
<evidence type="ECO:0000313" key="8">
    <source>
        <dbReference type="Proteomes" id="UP001567538"/>
    </source>
</evidence>
<accession>A0ABD1G1Q9</accession>
<dbReference type="Gene3D" id="2.40.330.10">
    <property type="entry name" value="DNA-binding pseudobarrel domain"/>
    <property type="match status" value="2"/>
</dbReference>
<dbReference type="PANTHER" id="PTHR31920">
    <property type="entry name" value="B3 DOMAIN-CONTAINING"/>
    <property type="match status" value="1"/>
</dbReference>
<keyword evidence="2" id="KW-0805">Transcription regulation</keyword>
<keyword evidence="8" id="KW-1185">Reference proteome</keyword>
<dbReference type="CDD" id="cd10017">
    <property type="entry name" value="B3_DNA"/>
    <property type="match status" value="2"/>
</dbReference>
<dbReference type="SMART" id="SM01019">
    <property type="entry name" value="B3"/>
    <property type="match status" value="2"/>
</dbReference>
<reference evidence="7 8" key="1">
    <citation type="submission" date="2024-06" db="EMBL/GenBank/DDBJ databases">
        <title>A chromosome level genome sequence of Diviner's sage (Salvia divinorum).</title>
        <authorList>
            <person name="Ford S.A."/>
            <person name="Ro D.-K."/>
            <person name="Ness R.W."/>
            <person name="Phillips M.A."/>
        </authorList>
    </citation>
    <scope>NUCLEOTIDE SEQUENCE [LARGE SCALE GENOMIC DNA]</scope>
    <source>
        <strain evidence="7">SAF-2024a</strain>
        <tissue evidence="7">Leaf</tissue>
    </source>
</reference>